<dbReference type="RefSeq" id="WP_110449315.1">
    <property type="nucleotide sequence ID" value="NZ_CP029479.1"/>
</dbReference>
<reference evidence="3" key="1">
    <citation type="submission" date="2018-05" db="EMBL/GenBank/DDBJ databases">
        <title>Genome sequencing of Phenylobacterium sp. HYN0004.</title>
        <authorList>
            <person name="Yi H."/>
            <person name="Baek C."/>
        </authorList>
    </citation>
    <scope>NUCLEOTIDE SEQUENCE [LARGE SCALE GENOMIC DNA]</scope>
    <source>
        <strain evidence="3">HYN0004</strain>
    </source>
</reference>
<dbReference type="GO" id="GO:0016787">
    <property type="term" value="F:hydrolase activity"/>
    <property type="evidence" value="ECO:0007669"/>
    <property type="project" value="InterPro"/>
</dbReference>
<sequence length="138" mass="14073">MSEFHRVTERLSVSPQVAPQDLAAAASQGFVRVVCNRPDGEGPGQPTGAEMKAAAQAAGLEFVHIPFAGMPDGATADAVFAAVSEAPGPVLAYCRSGTRSITAWALGSLRAGDHDREALVALAAAAGYDLSGALPRPM</sequence>
<evidence type="ECO:0000313" key="2">
    <source>
        <dbReference type="EMBL" id="AWM76746.1"/>
    </source>
</evidence>
<dbReference type="Proteomes" id="UP000247763">
    <property type="component" value="Chromosome"/>
</dbReference>
<accession>A0A2Z3HRG7</accession>
<evidence type="ECO:0000259" key="1">
    <source>
        <dbReference type="Pfam" id="PF04273"/>
    </source>
</evidence>
<dbReference type="Pfam" id="PF04273">
    <property type="entry name" value="BLH_phosphatase"/>
    <property type="match status" value="1"/>
</dbReference>
<proteinExistence type="predicted"/>
<dbReference type="EMBL" id="CP029479">
    <property type="protein sequence ID" value="AWM76746.1"/>
    <property type="molecule type" value="Genomic_DNA"/>
</dbReference>
<dbReference type="InterPro" id="IPR005939">
    <property type="entry name" value="BLH_phosphatase-like"/>
</dbReference>
<dbReference type="OrthoDB" id="9805710at2"/>
<name>A0A2Z3HRG7_9CAUL</name>
<dbReference type="AlphaFoldDB" id="A0A2Z3HRG7"/>
<gene>
    <name evidence="2" type="ORF">HYN04_02590</name>
</gene>
<evidence type="ECO:0000313" key="3">
    <source>
        <dbReference type="Proteomes" id="UP000247763"/>
    </source>
</evidence>
<dbReference type="Gene3D" id="3.90.190.10">
    <property type="entry name" value="Protein tyrosine phosphatase superfamily"/>
    <property type="match status" value="1"/>
</dbReference>
<protein>
    <submittedName>
        <fullName evidence="2">TIGR01244 family phosphatase</fullName>
    </submittedName>
</protein>
<dbReference type="InterPro" id="IPR029021">
    <property type="entry name" value="Prot-tyrosine_phosphatase-like"/>
</dbReference>
<keyword evidence="3" id="KW-1185">Reference proteome</keyword>
<feature type="domain" description="Beta-lactamase hydrolase-like protein phosphatase-like" evidence="1">
    <location>
        <begin position="4"/>
        <end position="108"/>
    </location>
</feature>
<dbReference type="NCBIfam" id="TIGR01244">
    <property type="entry name" value="TIGR01244 family sulfur transferase"/>
    <property type="match status" value="1"/>
</dbReference>
<dbReference type="SUPFAM" id="SSF52799">
    <property type="entry name" value="(Phosphotyrosine protein) phosphatases II"/>
    <property type="match status" value="1"/>
</dbReference>
<dbReference type="KEGG" id="phb:HYN04_02590"/>
<organism evidence="2 3">
    <name type="scientific">Phenylobacterium parvum</name>
    <dbReference type="NCBI Taxonomy" id="2201350"/>
    <lineage>
        <taxon>Bacteria</taxon>
        <taxon>Pseudomonadati</taxon>
        <taxon>Pseudomonadota</taxon>
        <taxon>Alphaproteobacteria</taxon>
        <taxon>Caulobacterales</taxon>
        <taxon>Caulobacteraceae</taxon>
        <taxon>Phenylobacterium</taxon>
    </lineage>
</organism>